<dbReference type="EC" id="2.1.1.217" evidence="1"/>
<keyword evidence="2" id="KW-1185">Reference proteome</keyword>
<dbReference type="Gene3D" id="3.40.50.150">
    <property type="entry name" value="Vaccinia Virus protein VP39"/>
    <property type="match status" value="1"/>
</dbReference>
<dbReference type="Pfam" id="PF12847">
    <property type="entry name" value="Methyltransf_18"/>
    <property type="match status" value="1"/>
</dbReference>
<dbReference type="PANTHER" id="PTHR38451:SF1">
    <property type="entry name" value="TRNA (ADENINE(22)-N(1))-METHYLTRANSFERASE"/>
    <property type="match status" value="1"/>
</dbReference>
<proteinExistence type="predicted"/>
<dbReference type="PANTHER" id="PTHR38451">
    <property type="entry name" value="TRNA (ADENINE(22)-N(1))-METHYLTRANSFERASE"/>
    <property type="match status" value="1"/>
</dbReference>
<dbReference type="InterPro" id="IPR029063">
    <property type="entry name" value="SAM-dependent_MTases_sf"/>
</dbReference>
<accession>A0A7W8M4H7</accession>
<keyword evidence="1" id="KW-0808">Transferase</keyword>
<dbReference type="GO" id="GO:0032259">
    <property type="term" value="P:methylation"/>
    <property type="evidence" value="ECO:0007669"/>
    <property type="project" value="UniProtKB-KW"/>
</dbReference>
<dbReference type="GO" id="GO:0160105">
    <property type="term" value="F:tRNA (adenine(22)-N1)-methyltransferase activity"/>
    <property type="evidence" value="ECO:0007669"/>
    <property type="project" value="UniProtKB-EC"/>
</dbReference>
<evidence type="ECO:0000313" key="2">
    <source>
        <dbReference type="Proteomes" id="UP000543642"/>
    </source>
</evidence>
<dbReference type="PIRSF" id="PIRSF018637">
    <property type="entry name" value="TrmK"/>
    <property type="match status" value="1"/>
</dbReference>
<protein>
    <submittedName>
        <fullName evidence="1">tRNA (Adenine22-N1)-methyltransferase</fullName>
        <ecNumber evidence="1">2.1.1.217</ecNumber>
    </submittedName>
</protein>
<dbReference type="InterPro" id="IPR006901">
    <property type="entry name" value="TrmK"/>
</dbReference>
<dbReference type="Proteomes" id="UP000543642">
    <property type="component" value="Unassembled WGS sequence"/>
</dbReference>
<sequence>MIQISNRLKTVADMVSPGLCPVDVGTDHGYVPLYLIYNHRVDHALAMDINEGPLLKARENIRRHGFESKITVRLSDGLDALGPHEADSLIIAGMGGILMEQILERAKDRGQLGDFKEMILSPHSDLDRVRKAAHRLNFAIDMEQMLVDGGKYYTVIHCVPGNQRYDREEDYIYGKYLLEHKNPVLKDYLSDQIRVRRHRYEQVSRMDTPGAKAYVPCLQEEIRRLEDLLKECML</sequence>
<evidence type="ECO:0000313" key="1">
    <source>
        <dbReference type="EMBL" id="MBB5263844.1"/>
    </source>
</evidence>
<gene>
    <name evidence="1" type="ORF">HNP82_000942</name>
</gene>
<dbReference type="AlphaFoldDB" id="A0A7W8M4H7"/>
<dbReference type="RefSeq" id="WP_183772002.1">
    <property type="nucleotide sequence ID" value="NZ_JACHFW010000002.1"/>
</dbReference>
<dbReference type="EMBL" id="JACHFW010000002">
    <property type="protein sequence ID" value="MBB5263844.1"/>
    <property type="molecule type" value="Genomic_DNA"/>
</dbReference>
<keyword evidence="1" id="KW-0489">Methyltransferase</keyword>
<reference evidence="1 2" key="1">
    <citation type="submission" date="2020-08" db="EMBL/GenBank/DDBJ databases">
        <title>Genomic Encyclopedia of Type Strains, Phase IV (KMG-IV): sequencing the most valuable type-strain genomes for metagenomic binning, comparative biology and taxonomic classification.</title>
        <authorList>
            <person name="Goeker M."/>
        </authorList>
    </citation>
    <scope>NUCLEOTIDE SEQUENCE [LARGE SCALE GENOMIC DNA]</scope>
    <source>
        <strain evidence="1 2">DSM 106146</strain>
    </source>
</reference>
<organism evidence="1 2">
    <name type="scientific">Catenibacillus scindens</name>
    <dbReference type="NCBI Taxonomy" id="673271"/>
    <lineage>
        <taxon>Bacteria</taxon>
        <taxon>Bacillati</taxon>
        <taxon>Bacillota</taxon>
        <taxon>Clostridia</taxon>
        <taxon>Lachnospirales</taxon>
        <taxon>Lachnospiraceae</taxon>
        <taxon>Catenibacillus</taxon>
    </lineage>
</organism>
<comment type="caution">
    <text evidence="1">The sequence shown here is derived from an EMBL/GenBank/DDBJ whole genome shotgun (WGS) entry which is preliminary data.</text>
</comment>
<dbReference type="SUPFAM" id="SSF53335">
    <property type="entry name" value="S-adenosyl-L-methionine-dependent methyltransferases"/>
    <property type="match status" value="1"/>
</dbReference>
<name>A0A7W8M4H7_9FIRM</name>